<gene>
    <name evidence="11" type="primary">gspG</name>
    <name evidence="11" type="ORF">PAUR_a3120</name>
</gene>
<keyword evidence="6" id="KW-0997">Cell inner membrane</keyword>
<dbReference type="InterPro" id="IPR012902">
    <property type="entry name" value="N_methyl_site"/>
</dbReference>
<keyword evidence="4" id="KW-1003">Cell membrane</keyword>
<evidence type="ECO:0000313" key="11">
    <source>
        <dbReference type="EMBL" id="MBE0369300.1"/>
    </source>
</evidence>
<dbReference type="SUPFAM" id="SSF54523">
    <property type="entry name" value="Pili subunits"/>
    <property type="match status" value="1"/>
</dbReference>
<evidence type="ECO:0000256" key="4">
    <source>
        <dbReference type="ARBA" id="ARBA00022475"/>
    </source>
</evidence>
<evidence type="ECO:0000256" key="5">
    <source>
        <dbReference type="ARBA" id="ARBA00022481"/>
    </source>
</evidence>
<comment type="subcellular location">
    <subcellularLocation>
        <location evidence="1">Cell inner membrane</location>
        <topology evidence="1">Single-pass membrane protein</topology>
    </subcellularLocation>
</comment>
<reference evidence="11 12" key="1">
    <citation type="submission" date="2015-03" db="EMBL/GenBank/DDBJ databases">
        <title>Genome sequence of Pseudoalteromonas aurantia.</title>
        <authorList>
            <person name="Xie B.-B."/>
            <person name="Rong J.-C."/>
            <person name="Qin Q.-L."/>
            <person name="Zhang Y.-Z."/>
        </authorList>
    </citation>
    <scope>NUCLEOTIDE SEQUENCE [LARGE SCALE GENOMIC DNA]</scope>
    <source>
        <strain evidence="11 12">208</strain>
    </source>
</reference>
<evidence type="ECO:0000256" key="6">
    <source>
        <dbReference type="ARBA" id="ARBA00022519"/>
    </source>
</evidence>
<evidence type="ECO:0000256" key="1">
    <source>
        <dbReference type="ARBA" id="ARBA00004377"/>
    </source>
</evidence>
<evidence type="ECO:0000256" key="3">
    <source>
        <dbReference type="ARBA" id="ARBA00020042"/>
    </source>
</evidence>
<dbReference type="InterPro" id="IPR013545">
    <property type="entry name" value="T2SS_protein-GspG_C"/>
</dbReference>
<keyword evidence="12" id="KW-1185">Reference proteome</keyword>
<keyword evidence="8" id="KW-1133">Transmembrane helix</keyword>
<comment type="caution">
    <text evidence="11">The sequence shown here is derived from an EMBL/GenBank/DDBJ whole genome shotgun (WGS) entry which is preliminary data.</text>
</comment>
<evidence type="ECO:0000256" key="2">
    <source>
        <dbReference type="ARBA" id="ARBA00009984"/>
    </source>
</evidence>
<evidence type="ECO:0000259" key="10">
    <source>
        <dbReference type="Pfam" id="PF08334"/>
    </source>
</evidence>
<dbReference type="Gene3D" id="3.30.700.10">
    <property type="entry name" value="Glycoprotein, Type 4 Pilin"/>
    <property type="match status" value="1"/>
</dbReference>
<organism evidence="11 12">
    <name type="scientific">Pseudoalteromonas aurantia 208</name>
    <dbReference type="NCBI Taxonomy" id="1314867"/>
    <lineage>
        <taxon>Bacteria</taxon>
        <taxon>Pseudomonadati</taxon>
        <taxon>Pseudomonadota</taxon>
        <taxon>Gammaproteobacteria</taxon>
        <taxon>Alteromonadales</taxon>
        <taxon>Pseudoalteromonadaceae</taxon>
        <taxon>Pseudoalteromonas</taxon>
    </lineage>
</organism>
<dbReference type="Pfam" id="PF08334">
    <property type="entry name" value="T2SSG"/>
    <property type="match status" value="1"/>
</dbReference>
<keyword evidence="5" id="KW-0488">Methylation</keyword>
<name>A0ABR9EE84_9GAMM</name>
<evidence type="ECO:0000256" key="8">
    <source>
        <dbReference type="ARBA" id="ARBA00022989"/>
    </source>
</evidence>
<feature type="domain" description="Type II secretion system protein GspG C-terminal" evidence="10">
    <location>
        <begin position="38"/>
        <end position="137"/>
    </location>
</feature>
<dbReference type="InterPro" id="IPR010054">
    <property type="entry name" value="Type2_sec_GspG"/>
</dbReference>
<keyword evidence="9" id="KW-0472">Membrane</keyword>
<evidence type="ECO:0000313" key="12">
    <source>
        <dbReference type="Proteomes" id="UP000615755"/>
    </source>
</evidence>
<dbReference type="PRINTS" id="PR00813">
    <property type="entry name" value="BCTERIALGSPG"/>
</dbReference>
<dbReference type="InterPro" id="IPR045584">
    <property type="entry name" value="Pilin-like"/>
</dbReference>
<dbReference type="InterPro" id="IPR000983">
    <property type="entry name" value="Bac_GSPG_pilin"/>
</dbReference>
<comment type="similarity">
    <text evidence="2">Belongs to the GSP G family.</text>
</comment>
<dbReference type="Proteomes" id="UP000615755">
    <property type="component" value="Unassembled WGS sequence"/>
</dbReference>
<dbReference type="Pfam" id="PF07963">
    <property type="entry name" value="N_methyl"/>
    <property type="match status" value="1"/>
</dbReference>
<evidence type="ECO:0000256" key="9">
    <source>
        <dbReference type="ARBA" id="ARBA00023136"/>
    </source>
</evidence>
<dbReference type="NCBIfam" id="TIGR01710">
    <property type="entry name" value="typeII_sec_gspG"/>
    <property type="match status" value="1"/>
</dbReference>
<keyword evidence="7" id="KW-0812">Transmembrane</keyword>
<sequence>MNNKKSIYGGRQSGFTMMELLIVIVILGLLASLVAPKFFDKLGTAERGVAGTQMVAFETALDTYRLDVGKYPDTLSQLRQDDHVRWDGPYLPKNIPLDPWGNEYSYSKPGNDGNPYTLRSFGADGKVGGTDSNADIVHL</sequence>
<dbReference type="NCBIfam" id="TIGR02532">
    <property type="entry name" value="IV_pilin_GFxxxE"/>
    <property type="match status" value="1"/>
</dbReference>
<dbReference type="PANTHER" id="PTHR30093">
    <property type="entry name" value="GENERAL SECRETION PATHWAY PROTEIN G"/>
    <property type="match status" value="1"/>
</dbReference>
<proteinExistence type="inferred from homology"/>
<evidence type="ECO:0000256" key="7">
    <source>
        <dbReference type="ARBA" id="ARBA00022692"/>
    </source>
</evidence>
<dbReference type="PANTHER" id="PTHR30093:SF44">
    <property type="entry name" value="TYPE II SECRETION SYSTEM CORE PROTEIN G"/>
    <property type="match status" value="1"/>
</dbReference>
<protein>
    <recommendedName>
        <fullName evidence="3">Type II secretion system core protein G</fullName>
    </recommendedName>
</protein>
<accession>A0ABR9EE84</accession>
<dbReference type="RefSeq" id="WP_192508452.1">
    <property type="nucleotide sequence ID" value="NZ_AQGV01000012.1"/>
</dbReference>
<dbReference type="EMBL" id="AQGV01000012">
    <property type="protein sequence ID" value="MBE0369300.1"/>
    <property type="molecule type" value="Genomic_DNA"/>
</dbReference>